<gene>
    <name evidence="2" type="primary">LOC6898423</name>
</gene>
<protein>
    <submittedName>
        <fullName evidence="2">Uncharacterized protein</fullName>
    </submittedName>
</protein>
<dbReference type="OMA" id="NCKPCNR"/>
<dbReference type="AlphaFoldDB" id="A0A6I8V4J7"/>
<sequence>MPCCKRNEIRRNPCRSPSILARLNCVECNRLLIFMVGVGLGALYIRKFNEAPQTDKKKK</sequence>
<dbReference type="GeneID" id="6898423"/>
<evidence type="ECO:0000313" key="1">
    <source>
        <dbReference type="Proteomes" id="UP000001819"/>
    </source>
</evidence>
<reference evidence="1" key="1">
    <citation type="submission" date="2024-06" db="UniProtKB">
        <authorList>
            <consortium name="RefSeq"/>
        </authorList>
    </citation>
    <scope>NUCLEOTIDE SEQUENCE [LARGE SCALE GENOMIC DNA]</scope>
    <source>
        <strain evidence="1">MV2-25</strain>
    </source>
</reference>
<reference evidence="2" key="2">
    <citation type="submission" date="2025-08" db="UniProtKB">
        <authorList>
            <consortium name="RefSeq"/>
        </authorList>
    </citation>
    <scope>IDENTIFICATION</scope>
    <source>
        <strain evidence="2">MV-25-SWS-2005</strain>
        <tissue evidence="2">Whole body</tissue>
    </source>
</reference>
<accession>A0A6I8V4J7</accession>
<dbReference type="KEGG" id="dpo:6898423"/>
<dbReference type="Bgee" id="FBgn0246171">
    <property type="expression patterns" value="Expressed in male reproductive system and 1 other cell type or tissue"/>
</dbReference>
<keyword evidence="1" id="KW-1185">Reference proteome</keyword>
<organism evidence="1 2">
    <name type="scientific">Drosophila pseudoobscura pseudoobscura</name>
    <name type="common">Fruit fly</name>
    <dbReference type="NCBI Taxonomy" id="46245"/>
    <lineage>
        <taxon>Eukaryota</taxon>
        <taxon>Metazoa</taxon>
        <taxon>Ecdysozoa</taxon>
        <taxon>Arthropoda</taxon>
        <taxon>Hexapoda</taxon>
        <taxon>Insecta</taxon>
        <taxon>Pterygota</taxon>
        <taxon>Neoptera</taxon>
        <taxon>Endopterygota</taxon>
        <taxon>Diptera</taxon>
        <taxon>Brachycera</taxon>
        <taxon>Muscomorpha</taxon>
        <taxon>Ephydroidea</taxon>
        <taxon>Drosophilidae</taxon>
        <taxon>Drosophila</taxon>
        <taxon>Sophophora</taxon>
    </lineage>
</organism>
<proteinExistence type="predicted"/>
<name>A0A6I8V4J7_DROPS</name>
<dbReference type="Proteomes" id="UP000001819">
    <property type="component" value="Chromosome 3"/>
</dbReference>
<dbReference type="RefSeq" id="XP_002138465.1">
    <property type="nucleotide sequence ID" value="XM_002138429.3"/>
</dbReference>
<dbReference type="InParanoid" id="A0A6I8V4J7"/>
<evidence type="ECO:0000313" key="2">
    <source>
        <dbReference type="RefSeq" id="XP_002138465.1"/>
    </source>
</evidence>